<evidence type="ECO:0000259" key="5">
    <source>
        <dbReference type="PROSITE" id="PS50893"/>
    </source>
</evidence>
<evidence type="ECO:0000256" key="4">
    <source>
        <dbReference type="ARBA" id="ARBA00022840"/>
    </source>
</evidence>
<dbReference type="PROSITE" id="PS50893">
    <property type="entry name" value="ABC_TRANSPORTER_2"/>
    <property type="match status" value="1"/>
</dbReference>
<name>A0ABV6H7J4_9ACTN</name>
<dbReference type="PANTHER" id="PTHR43776">
    <property type="entry name" value="TRANSPORT ATP-BINDING PROTEIN"/>
    <property type="match status" value="1"/>
</dbReference>
<dbReference type="RefSeq" id="WP_382363005.1">
    <property type="nucleotide sequence ID" value="NZ_JBHLWV010000018.1"/>
</dbReference>
<evidence type="ECO:0000256" key="2">
    <source>
        <dbReference type="ARBA" id="ARBA00022448"/>
    </source>
</evidence>
<sequence length="199" mass="20557">MAVSCEQLVVGHHQAPVAGPITVTVSPGRVCGLIGPSGAGKTTLLRTLAGLNRPISGTVHRSGAVGVLAQHPRQVANPRWTLRKIISEPARIGGTVADVDTAAATAGLERALLDRFPGQVSDGQLQRACVARLLVQNPPIILCDEPVAMLDPIASGVVIEAVEELSVAGAAVVLASHHQQLVRRRADLVIDLGVAATGR</sequence>
<dbReference type="InterPro" id="IPR003439">
    <property type="entry name" value="ABC_transporter-like_ATP-bd"/>
</dbReference>
<evidence type="ECO:0000313" key="6">
    <source>
        <dbReference type="EMBL" id="MFC0314844.1"/>
    </source>
</evidence>
<feature type="domain" description="ABC transporter" evidence="5">
    <location>
        <begin position="3"/>
        <end position="198"/>
    </location>
</feature>
<reference evidence="6 7" key="1">
    <citation type="submission" date="2024-09" db="EMBL/GenBank/DDBJ databases">
        <authorList>
            <person name="Sun Q."/>
            <person name="Mori K."/>
        </authorList>
    </citation>
    <scope>NUCLEOTIDE SEQUENCE [LARGE SCALE GENOMIC DNA]</scope>
    <source>
        <strain evidence="6 7">CCM 7957</strain>
    </source>
</reference>
<dbReference type="Gene3D" id="3.40.50.300">
    <property type="entry name" value="P-loop containing nucleotide triphosphate hydrolases"/>
    <property type="match status" value="1"/>
</dbReference>
<dbReference type="PANTHER" id="PTHR43776:SF7">
    <property type="entry name" value="D,D-DIPEPTIDE TRANSPORT ATP-BINDING PROTEIN DDPF-RELATED"/>
    <property type="match status" value="1"/>
</dbReference>
<dbReference type="SUPFAM" id="SSF52540">
    <property type="entry name" value="P-loop containing nucleoside triphosphate hydrolases"/>
    <property type="match status" value="1"/>
</dbReference>
<comment type="similarity">
    <text evidence="1">Belongs to the ABC transporter superfamily.</text>
</comment>
<keyword evidence="7" id="KW-1185">Reference proteome</keyword>
<keyword evidence="2" id="KW-0813">Transport</keyword>
<gene>
    <name evidence="6" type="ORF">ACFFJD_08275</name>
</gene>
<keyword evidence="3" id="KW-0547">Nucleotide-binding</keyword>
<organism evidence="6 7">
    <name type="scientific">Gordonia phosphorivorans</name>
    <dbReference type="NCBI Taxonomy" id="1056982"/>
    <lineage>
        <taxon>Bacteria</taxon>
        <taxon>Bacillati</taxon>
        <taxon>Actinomycetota</taxon>
        <taxon>Actinomycetes</taxon>
        <taxon>Mycobacteriales</taxon>
        <taxon>Gordoniaceae</taxon>
        <taxon>Gordonia</taxon>
    </lineage>
</organism>
<dbReference type="InterPro" id="IPR003593">
    <property type="entry name" value="AAA+_ATPase"/>
</dbReference>
<evidence type="ECO:0000256" key="3">
    <source>
        <dbReference type="ARBA" id="ARBA00022741"/>
    </source>
</evidence>
<dbReference type="EMBL" id="JBHLWV010000018">
    <property type="protein sequence ID" value="MFC0314844.1"/>
    <property type="molecule type" value="Genomic_DNA"/>
</dbReference>
<protein>
    <submittedName>
        <fullName evidence="6">ATP-binding cassette domain-containing protein</fullName>
    </submittedName>
</protein>
<proteinExistence type="inferred from homology"/>
<accession>A0ABV6H7J4</accession>
<dbReference type="InterPro" id="IPR027417">
    <property type="entry name" value="P-loop_NTPase"/>
</dbReference>
<dbReference type="InterPro" id="IPR050319">
    <property type="entry name" value="ABC_transp_ATP-bind"/>
</dbReference>
<comment type="caution">
    <text evidence="6">The sequence shown here is derived from an EMBL/GenBank/DDBJ whole genome shotgun (WGS) entry which is preliminary data.</text>
</comment>
<dbReference type="Proteomes" id="UP001589783">
    <property type="component" value="Unassembled WGS sequence"/>
</dbReference>
<keyword evidence="4 6" id="KW-0067">ATP-binding</keyword>
<evidence type="ECO:0000256" key="1">
    <source>
        <dbReference type="ARBA" id="ARBA00005417"/>
    </source>
</evidence>
<dbReference type="Pfam" id="PF00005">
    <property type="entry name" value="ABC_tran"/>
    <property type="match status" value="1"/>
</dbReference>
<evidence type="ECO:0000313" key="7">
    <source>
        <dbReference type="Proteomes" id="UP001589783"/>
    </source>
</evidence>
<dbReference type="GO" id="GO:0005524">
    <property type="term" value="F:ATP binding"/>
    <property type="evidence" value="ECO:0007669"/>
    <property type="project" value="UniProtKB-KW"/>
</dbReference>
<dbReference type="SMART" id="SM00382">
    <property type="entry name" value="AAA"/>
    <property type="match status" value="1"/>
</dbReference>